<protein>
    <submittedName>
        <fullName evidence="6">Phage/conjugal plasmid C-4 type zinc finger protein, TraR family</fullName>
    </submittedName>
</protein>
<feature type="zinc finger region" description="dksA C4-type" evidence="4">
    <location>
        <begin position="38"/>
        <end position="62"/>
    </location>
</feature>
<dbReference type="InterPro" id="IPR020458">
    <property type="entry name" value="Znf_DskA_TraR_CS"/>
</dbReference>
<dbReference type="SUPFAM" id="SSF57716">
    <property type="entry name" value="Glucocorticoid receptor-like (DNA-binding domain)"/>
    <property type="match status" value="1"/>
</dbReference>
<dbReference type="EMBL" id="CP002727">
    <property type="protein sequence ID" value="AEF21415.1"/>
    <property type="molecule type" value="Genomic_DNA"/>
</dbReference>
<feature type="domain" description="Zinc finger DksA/TraR C4-type" evidence="5">
    <location>
        <begin position="36"/>
        <end position="67"/>
    </location>
</feature>
<dbReference type="GO" id="GO:0008270">
    <property type="term" value="F:zinc ion binding"/>
    <property type="evidence" value="ECO:0007669"/>
    <property type="project" value="UniProtKB-KW"/>
</dbReference>
<dbReference type="PROSITE" id="PS01102">
    <property type="entry name" value="ZF_DKSA_1"/>
    <property type="match status" value="1"/>
</dbReference>
<dbReference type="PANTHER" id="PTHR38777:SF1">
    <property type="entry name" value="DNAK SUPPRESSOR PROTEIN"/>
    <property type="match status" value="1"/>
</dbReference>
<dbReference type="OrthoDB" id="962301at2"/>
<gene>
    <name evidence="6" type="ordered locus">Psefu_1439</name>
</gene>
<sequence length="71" mass="7688">MADALDLASEREEHLRAGAILAHRKAVAPAYTISAEHCESCGIEIPAARRLAVPGCQTCVDCQSRREVRRG</sequence>
<evidence type="ECO:0000313" key="6">
    <source>
        <dbReference type="EMBL" id="AEF21415.1"/>
    </source>
</evidence>
<proteinExistence type="predicted"/>
<dbReference type="InterPro" id="IPR000962">
    <property type="entry name" value="Znf_DskA_TraR"/>
</dbReference>
<evidence type="ECO:0000256" key="1">
    <source>
        <dbReference type="ARBA" id="ARBA00022723"/>
    </source>
</evidence>
<organism evidence="6 7">
    <name type="scientific">Pseudomonas fulva (strain 12-X)</name>
    <dbReference type="NCBI Taxonomy" id="743720"/>
    <lineage>
        <taxon>Bacteria</taxon>
        <taxon>Pseudomonadati</taxon>
        <taxon>Pseudomonadota</taxon>
        <taxon>Gammaproteobacteria</taxon>
        <taxon>Pseudomonadales</taxon>
        <taxon>Pseudomonadaceae</taxon>
        <taxon>Pseudomonas</taxon>
    </lineage>
</organism>
<evidence type="ECO:0000256" key="3">
    <source>
        <dbReference type="ARBA" id="ARBA00022833"/>
    </source>
</evidence>
<evidence type="ECO:0000313" key="7">
    <source>
        <dbReference type="Proteomes" id="UP000000686"/>
    </source>
</evidence>
<accession>F6AFF4</accession>
<keyword evidence="7" id="KW-1185">Reference proteome</keyword>
<dbReference type="InterPro" id="IPR012783">
    <property type="entry name" value="Znf_C4_TraR"/>
</dbReference>
<dbReference type="PANTHER" id="PTHR38777">
    <property type="entry name" value="FELS-2 PROPHAGE PROTEIN"/>
    <property type="match status" value="1"/>
</dbReference>
<dbReference type="Proteomes" id="UP000000686">
    <property type="component" value="Chromosome"/>
</dbReference>
<keyword evidence="2" id="KW-0863">Zinc-finger</keyword>
<dbReference type="eggNOG" id="COG1734">
    <property type="taxonomic scope" value="Bacteria"/>
</dbReference>
<dbReference type="Pfam" id="PF01258">
    <property type="entry name" value="zf-dskA_traR"/>
    <property type="match status" value="1"/>
</dbReference>
<reference evidence="6 7" key="1">
    <citation type="submission" date="2011-04" db="EMBL/GenBank/DDBJ databases">
        <title>Complete sequence of Pseudomonas fulva 12-X.</title>
        <authorList>
            <consortium name="US DOE Joint Genome Institute"/>
            <person name="Lucas S."/>
            <person name="Han J."/>
            <person name="Lapidus A."/>
            <person name="Cheng J.-F."/>
            <person name="Goodwin L."/>
            <person name="Pitluck S."/>
            <person name="Peters L."/>
            <person name="Mikhailova N."/>
            <person name="Pagani I."/>
            <person name="Davenport K."/>
            <person name="Han C."/>
            <person name="Tapia R."/>
            <person name="Land M."/>
            <person name="Hauser L."/>
            <person name="Kyrpides N."/>
            <person name="Ivanova N."/>
            <person name="Pagani I."/>
            <person name="Lcollab F.I."/>
            <person name="Woyke T."/>
        </authorList>
    </citation>
    <scope>NUCLEOTIDE SEQUENCE [LARGE SCALE GENOMIC DNA]</scope>
    <source>
        <strain evidence="7">12-X</strain>
    </source>
</reference>
<keyword evidence="1" id="KW-0479">Metal-binding</keyword>
<keyword evidence="3" id="KW-0862">Zinc</keyword>
<dbReference type="RefSeq" id="WP_013790546.1">
    <property type="nucleotide sequence ID" value="NC_015556.1"/>
</dbReference>
<dbReference type="Gene3D" id="1.20.120.910">
    <property type="entry name" value="DksA, coiled-coil domain"/>
    <property type="match status" value="1"/>
</dbReference>
<evidence type="ECO:0000259" key="5">
    <source>
        <dbReference type="Pfam" id="PF01258"/>
    </source>
</evidence>
<dbReference type="HOGENOM" id="CLU_158637_3_0_6"/>
<name>F6AFF4_PSEF1</name>
<dbReference type="STRING" id="743720.Psefu_1439"/>
<evidence type="ECO:0000256" key="2">
    <source>
        <dbReference type="ARBA" id="ARBA00022771"/>
    </source>
</evidence>
<evidence type="ECO:0000256" key="4">
    <source>
        <dbReference type="PROSITE-ProRule" id="PRU00510"/>
    </source>
</evidence>
<dbReference type="GO" id="GO:1900378">
    <property type="term" value="P:positive regulation of secondary metabolite biosynthetic process"/>
    <property type="evidence" value="ECO:0007669"/>
    <property type="project" value="TreeGrafter"/>
</dbReference>
<dbReference type="AlphaFoldDB" id="F6AFF4"/>
<dbReference type="PROSITE" id="PS51128">
    <property type="entry name" value="ZF_DKSA_2"/>
    <property type="match status" value="1"/>
</dbReference>
<dbReference type="NCBIfam" id="TIGR02419">
    <property type="entry name" value="C4_traR_proteo"/>
    <property type="match status" value="1"/>
</dbReference>
<dbReference type="KEGG" id="pfv:Psefu_1439"/>